<accession>A0A368F1X5</accession>
<reference evidence="4 5" key="1">
    <citation type="submission" date="2014-10" db="EMBL/GenBank/DDBJ databases">
        <title>Draft genome of the hookworm Ancylostoma caninum.</title>
        <authorList>
            <person name="Mitreva M."/>
        </authorList>
    </citation>
    <scope>NUCLEOTIDE SEQUENCE [LARGE SCALE GENOMIC DNA]</scope>
    <source>
        <strain evidence="4 5">Baltimore</strain>
    </source>
</reference>
<feature type="compositionally biased region" description="Basic and acidic residues" evidence="2">
    <location>
        <begin position="1"/>
        <end position="10"/>
    </location>
</feature>
<evidence type="ECO:0000259" key="3">
    <source>
        <dbReference type="PROSITE" id="PS50878"/>
    </source>
</evidence>
<sequence length="1260" mass="141673">MIMLNKDNETYARNPAAITGSQARYPAVTGKSSSSPSSSTPSGVPLLGCSPTSPRSTCGPPYNSLTDDATNEPSALRTRRGGKRLWRASELQRLELEVERYKVGDRIRWAPLAEAWERTRDPADAQRTVAALRAAYAKLCRKKRVCLSDAEPSALHPMPLVREDPTERLEPCQEDPSSPEVCGGDVTLPDAGLTTPGTFELGERVFARFEKFYGIACASRKRVPIRRPRREIPAELLEIGNGIIAGFMPERLSNGKQYLSRLNATVYAVARAIASVADEMAPDPDAAGRKCTLREALELRSTLLSFISTLSAEVSRRQELKRGLAGRKRPCRKYIELAEVYDNLGSTASLRRFLRLLKDRLTTTQEQIRNLEESKRRQSVRRRGFSVTVRERADRSEQVPVTSVREYWRPIVGESRPFVVSRELKQWSDDLGTSNTPERAQELSDEEWRSLFSKVKPWKATGPDGIQGFWWKHLSAARSRLVMWCRNALLKPRKMVPTWLCQGRVVLIPKELKKGQSTRGPGDYRPIACLNTCYKILTASMSAQVLRTVGDRFPQEQIALRKGVWGCTHAQILDQTVVKDALRHKKELHMLWVDLTKAFDSLSHGAIRWTIKQWGVPSDLRRLLSTIMSMQSVRYYGFKNGKVVTSSRLQIRNGLMQGDTLSPLLFCLAIAPVSHWIRSHIRPYESRTGSGNRSDGTLTLGHILYMDDLKIYTPDSGDMALAEGGIRRVFGQLGLELNARKCATRSLNCTSACPVQLDEIPILGASEFYKYLGAEQNSLVCVGELFDRIEAGAKAVARRLFFSDLTVRQKINGYNQVVIPKLKYAISCVIFGAGKLSTLKKRACRFDVDIRKLMEESQLRFGSSCTARLYVDKELGGLGMKSVVEELEKSITYSWCYLSTNTDLLVSYELAESLRRSSKRSLTSDFLKVLASNGLEERVKRSILATISVDSQTFFNATEAARAITKLIRARWAEAHLTAWKSKEVAGRVLKERGRTGEEAIGLCLKDSFLWSARGWVSSVVLRNVWAVQEGSLLTRCSAAGRACMPQARGLCRMQCSPNAMETAEHIVSACSHWRTNIMVERHDDVARVLYSAIRRKYDVKAEVNTHKPHVIDLRHVIIHWNDSIWTSEGLAHNRPDLLVWDRVAKRIWIIEISVSWFTRVQAQEERKIGKYGINSTLPEDTAVGSFYPGPNLKSVLQKDRKCRVDVIPIVVGACGEVTPNLRRYINALELPDSTDVLIERIERAAVMGTNRLVKCHLSN</sequence>
<dbReference type="PANTHER" id="PTHR35450:SF2">
    <property type="entry name" value="REVERSE TRANSCRIPTASE DOMAIN-CONTAINING PROTEIN"/>
    <property type="match status" value="1"/>
</dbReference>
<name>A0A368F1X5_ANCCA</name>
<feature type="domain" description="Reverse transcriptase" evidence="3">
    <location>
        <begin position="489"/>
        <end position="776"/>
    </location>
</feature>
<dbReference type="EMBL" id="JOJR01009358">
    <property type="protein sequence ID" value="RCN26091.1"/>
    <property type="molecule type" value="Genomic_DNA"/>
</dbReference>
<dbReference type="PANTHER" id="PTHR35450">
    <property type="entry name" value="REVERSE TRANSCRIPTASE DOMAIN-CONTAINING PROTEIN"/>
    <property type="match status" value="1"/>
</dbReference>
<feature type="region of interest" description="Disordered" evidence="2">
    <location>
        <begin position="1"/>
        <end position="81"/>
    </location>
</feature>
<comment type="caution">
    <text evidence="4">The sequence shown here is derived from an EMBL/GenBank/DDBJ whole genome shotgun (WGS) entry which is preliminary data.</text>
</comment>
<dbReference type="PROSITE" id="PS50878">
    <property type="entry name" value="RT_POL"/>
    <property type="match status" value="1"/>
</dbReference>
<evidence type="ECO:0000256" key="2">
    <source>
        <dbReference type="SAM" id="MobiDB-lite"/>
    </source>
</evidence>
<dbReference type="AlphaFoldDB" id="A0A368F1X5"/>
<evidence type="ECO:0000313" key="4">
    <source>
        <dbReference type="EMBL" id="RCN26091.1"/>
    </source>
</evidence>
<feature type="coiled-coil region" evidence="1">
    <location>
        <begin position="354"/>
        <end position="381"/>
    </location>
</feature>
<dbReference type="STRING" id="29170.A0A368F1X5"/>
<dbReference type="Proteomes" id="UP000252519">
    <property type="component" value="Unassembled WGS sequence"/>
</dbReference>
<keyword evidence="4" id="KW-0808">Transferase</keyword>
<dbReference type="OrthoDB" id="5798715at2759"/>
<evidence type="ECO:0000256" key="1">
    <source>
        <dbReference type="SAM" id="Coils"/>
    </source>
</evidence>
<evidence type="ECO:0000313" key="5">
    <source>
        <dbReference type="Proteomes" id="UP000252519"/>
    </source>
</evidence>
<dbReference type="SUPFAM" id="SSF56672">
    <property type="entry name" value="DNA/RNA polymerases"/>
    <property type="match status" value="1"/>
</dbReference>
<feature type="compositionally biased region" description="Low complexity" evidence="2">
    <location>
        <begin position="32"/>
        <end position="42"/>
    </location>
</feature>
<gene>
    <name evidence="4" type="ORF">ANCCAN_28189</name>
</gene>
<keyword evidence="4" id="KW-0548">Nucleotidyltransferase</keyword>
<feature type="compositionally biased region" description="Polar residues" evidence="2">
    <location>
        <begin position="63"/>
        <end position="73"/>
    </location>
</feature>
<dbReference type="InterPro" id="IPR043502">
    <property type="entry name" value="DNA/RNA_pol_sf"/>
</dbReference>
<dbReference type="InterPro" id="IPR000477">
    <property type="entry name" value="RT_dom"/>
</dbReference>
<keyword evidence="1" id="KW-0175">Coiled coil</keyword>
<proteinExistence type="predicted"/>
<dbReference type="Pfam" id="PF00078">
    <property type="entry name" value="RVT_1"/>
    <property type="match status" value="1"/>
</dbReference>
<organism evidence="4 5">
    <name type="scientific">Ancylostoma caninum</name>
    <name type="common">Dog hookworm</name>
    <dbReference type="NCBI Taxonomy" id="29170"/>
    <lineage>
        <taxon>Eukaryota</taxon>
        <taxon>Metazoa</taxon>
        <taxon>Ecdysozoa</taxon>
        <taxon>Nematoda</taxon>
        <taxon>Chromadorea</taxon>
        <taxon>Rhabditida</taxon>
        <taxon>Rhabditina</taxon>
        <taxon>Rhabditomorpha</taxon>
        <taxon>Strongyloidea</taxon>
        <taxon>Ancylostomatidae</taxon>
        <taxon>Ancylostomatinae</taxon>
        <taxon>Ancylostoma</taxon>
    </lineage>
</organism>
<keyword evidence="4" id="KW-0695">RNA-directed DNA polymerase</keyword>
<dbReference type="CDD" id="cd01650">
    <property type="entry name" value="RT_nLTR_like"/>
    <property type="match status" value="1"/>
</dbReference>
<protein>
    <submittedName>
        <fullName evidence="4">Reverse transcriptase</fullName>
    </submittedName>
</protein>
<keyword evidence="5" id="KW-1185">Reference proteome</keyword>
<dbReference type="GO" id="GO:0003964">
    <property type="term" value="F:RNA-directed DNA polymerase activity"/>
    <property type="evidence" value="ECO:0007669"/>
    <property type="project" value="UniProtKB-KW"/>
</dbReference>